<evidence type="ECO:0000256" key="1">
    <source>
        <dbReference type="SAM" id="MobiDB-lite"/>
    </source>
</evidence>
<dbReference type="EMBL" id="JABDTM020027789">
    <property type="protein sequence ID" value="KAH0809986.1"/>
    <property type="molecule type" value="Genomic_DNA"/>
</dbReference>
<feature type="region of interest" description="Disordered" evidence="1">
    <location>
        <begin position="455"/>
        <end position="559"/>
    </location>
</feature>
<evidence type="ECO:0000313" key="2">
    <source>
        <dbReference type="EMBL" id="KAH0809986.1"/>
    </source>
</evidence>
<keyword evidence="3" id="KW-1185">Reference proteome</keyword>
<comment type="caution">
    <text evidence="2">The sequence shown here is derived from an EMBL/GenBank/DDBJ whole genome shotgun (WGS) entry which is preliminary data.</text>
</comment>
<feature type="compositionally biased region" description="Basic and acidic residues" evidence="1">
    <location>
        <begin position="585"/>
        <end position="636"/>
    </location>
</feature>
<feature type="compositionally biased region" description="Basic and acidic residues" evidence="1">
    <location>
        <begin position="462"/>
        <end position="476"/>
    </location>
</feature>
<sequence>MNPVQRPRTRYPGHRTLFDPLSLLPHHINDITLTIAGFAVNLLSQRAPGILIGACLAPVGSGGTATPEINPNKSRDSLLHCRKTKIEVFLHCSSVSDATRTFDNLLVQSPAGTLGRKAHSNIPASIMTLQSERHVKLDNQCNDVRAEPTNPCWDPFTGINRACYRFILLQYRGKRSRVRLQPQREQHTAHAVVQLFKQLASERLVPRVGGNSQNCRQFRASSCRRVASKQCKLNIFSALAGILARRLHHLCTMPPPTPQHAHHVIFKHIRFVVLRRAGGNWCVGVVEAMGSPLLNFHPRFQCCRSAIPPTHLKSRHDFATRRPRAQIWLAFANCPATNSRNLLLIRDDPAVEQYSLLFEWMNSFSGSPGEEIQIWNSYDVMGKVCRSLMTVIGERTCAGGGTTAAESHCSCWTLHKIRYFRTLVRVTAAIVGILIQQIQRVTIHEVRRKLKGKYIIPGSDSEPTRSRPGVDPESIRSRLGADPVSTGTDPEPSRSRPGTDLEPTLTRPGTDPESTGNRPGADPEPTRGRPELDPEPTLDRPRNDPKPTRNRLGADPETTRIREYLFFDLKNYRFRPDPQPTRRRPGADPESTRSRPGVDPESTRSRSGADPESTRIRSEFDQESTRTRPGTDPELTRIRQYFTLL</sequence>
<reference evidence="2" key="1">
    <citation type="journal article" date="2020" name="J Insects Food Feed">
        <title>The yellow mealworm (Tenebrio molitor) genome: a resource for the emerging insects as food and feed industry.</title>
        <authorList>
            <person name="Eriksson T."/>
            <person name="Andere A."/>
            <person name="Kelstrup H."/>
            <person name="Emery V."/>
            <person name="Picard C."/>
        </authorList>
    </citation>
    <scope>NUCLEOTIDE SEQUENCE</scope>
    <source>
        <strain evidence="2">Stoneville</strain>
        <tissue evidence="2">Whole head</tissue>
    </source>
</reference>
<proteinExistence type="predicted"/>
<organism evidence="2 3">
    <name type="scientific">Tenebrio molitor</name>
    <name type="common">Yellow mealworm beetle</name>
    <dbReference type="NCBI Taxonomy" id="7067"/>
    <lineage>
        <taxon>Eukaryota</taxon>
        <taxon>Metazoa</taxon>
        <taxon>Ecdysozoa</taxon>
        <taxon>Arthropoda</taxon>
        <taxon>Hexapoda</taxon>
        <taxon>Insecta</taxon>
        <taxon>Pterygota</taxon>
        <taxon>Neoptera</taxon>
        <taxon>Endopterygota</taxon>
        <taxon>Coleoptera</taxon>
        <taxon>Polyphaga</taxon>
        <taxon>Cucujiformia</taxon>
        <taxon>Tenebrionidae</taxon>
        <taxon>Tenebrio</taxon>
    </lineage>
</organism>
<feature type="region of interest" description="Disordered" evidence="1">
    <location>
        <begin position="572"/>
        <end position="636"/>
    </location>
</feature>
<dbReference type="Proteomes" id="UP000719412">
    <property type="component" value="Unassembled WGS sequence"/>
</dbReference>
<feature type="compositionally biased region" description="Basic and acidic residues" evidence="1">
    <location>
        <begin position="524"/>
        <end position="559"/>
    </location>
</feature>
<protein>
    <submittedName>
        <fullName evidence="2">Uncharacterized protein</fullName>
    </submittedName>
</protein>
<name>A0A8J6H950_TENMO</name>
<reference evidence="2" key="2">
    <citation type="submission" date="2021-08" db="EMBL/GenBank/DDBJ databases">
        <authorList>
            <person name="Eriksson T."/>
        </authorList>
    </citation>
    <scope>NUCLEOTIDE SEQUENCE</scope>
    <source>
        <strain evidence="2">Stoneville</strain>
        <tissue evidence="2">Whole head</tissue>
    </source>
</reference>
<gene>
    <name evidence="2" type="ORF">GEV33_012810</name>
</gene>
<evidence type="ECO:0000313" key="3">
    <source>
        <dbReference type="Proteomes" id="UP000719412"/>
    </source>
</evidence>
<dbReference type="AlphaFoldDB" id="A0A8J6H950"/>
<accession>A0A8J6H950</accession>